<dbReference type="PDB" id="3A9M">
    <property type="method" value="X-ray"/>
    <property type="resolution" value="1.80 A"/>
    <property type="chains" value="A=1-152"/>
</dbReference>
<dbReference type="PROSITE" id="PS01033">
    <property type="entry name" value="GLOBIN"/>
    <property type="match status" value="1"/>
</dbReference>
<organism evidence="3">
    <name type="scientific">Tokunagayusurika akamusi</name>
    <dbReference type="NCBI Taxonomy" id="28383"/>
    <lineage>
        <taxon>Eukaryota</taxon>
        <taxon>Metazoa</taxon>
        <taxon>Ecdysozoa</taxon>
        <taxon>Arthropoda</taxon>
        <taxon>Hexapoda</taxon>
        <taxon>Insecta</taxon>
        <taxon>Pterygota</taxon>
        <taxon>Neoptera</taxon>
        <taxon>Endopterygota</taxon>
        <taxon>Diptera</taxon>
        <taxon>Nematocera</taxon>
        <taxon>Chironomoidea</taxon>
        <taxon>Chironomidae</taxon>
        <taxon>Tokunagayusurika</taxon>
    </lineage>
</organism>
<evidence type="ECO:0007829" key="6">
    <source>
        <dbReference type="PDB" id="3A5A"/>
    </source>
</evidence>
<keyword evidence="4 5" id="KW-0002">3D-structure</keyword>
<sequence length="152" mass="17197">AFVGLSDSEEKLVRDAWAPIHGDLQGTANTVFYNYLKKYPSNQDKFETLKGHPLDEVKDTANFKLIAGRIFTIFDNCVKNVGNDKGFQKVIADMSGPHVARPITHGSYNDLRGVIYDSMHLDSTHGAAWNKMMDNFFYVFYECLDGRCSQFS</sequence>
<feature type="binding site" evidence="9">
    <location>
        <position position="98"/>
    </location>
    <ligand>
        <name>heme b</name>
        <dbReference type="ChEBI" id="CHEBI:60344"/>
        <label>3</label>
        <note>axial binding residue</note>
    </ligand>
    <ligandPart>
        <name>Fe</name>
        <dbReference type="ChEBI" id="CHEBI:18248"/>
    </ligandPart>
</feature>
<evidence type="ECO:0007829" key="8">
    <source>
        <dbReference type="PDB" id="3A5G"/>
    </source>
</evidence>
<dbReference type="Gene3D" id="1.10.490.10">
    <property type="entry name" value="Globins"/>
    <property type="match status" value="1"/>
</dbReference>
<keyword evidence="4 5" id="KW-0408">Iron</keyword>
<dbReference type="PDBsum" id="2ZWJ"/>
<feature type="binding site" evidence="7 8">
    <location>
        <position position="98"/>
    </location>
    <ligand>
        <name>heme b</name>
        <dbReference type="ChEBI" id="CHEBI:60344"/>
        <label>4</label>
        <note>axial binding residue</note>
    </ligand>
    <ligandPart>
        <name>Fe</name>
        <dbReference type="ChEBI" id="CHEBI:18248"/>
    </ligandPart>
</feature>
<dbReference type="PDB" id="2ZWJ">
    <property type="method" value="X-ray"/>
    <property type="resolution" value="1.81 A"/>
    <property type="chains" value="A=1-152"/>
</dbReference>
<dbReference type="InterPro" id="IPR044399">
    <property type="entry name" value="Mb-like_M"/>
</dbReference>
<proteinExistence type="evidence at protein level"/>
<evidence type="ECO:0007829" key="9">
    <source>
        <dbReference type="PDB" id="3A9M"/>
    </source>
</evidence>
<keyword evidence="1" id="KW-0561">Oxygen transport</keyword>
<dbReference type="Pfam" id="PF00042">
    <property type="entry name" value="Globin"/>
    <property type="match status" value="1"/>
</dbReference>
<comment type="similarity">
    <text evidence="1">Belongs to the globin family.</text>
</comment>
<keyword evidence="4 5" id="KW-0479">Metal-binding</keyword>
<dbReference type="CDD" id="cd01040">
    <property type="entry name" value="Mb-like"/>
    <property type="match status" value="1"/>
</dbReference>
<dbReference type="InterPro" id="IPR000971">
    <property type="entry name" value="Globin"/>
</dbReference>
<dbReference type="PDBsum" id="3A5A"/>
<feature type="binding site" evidence="7 8">
    <location>
        <position position="69"/>
    </location>
    <ligand>
        <name>heme b</name>
        <dbReference type="ChEBI" id="CHEBI:60344"/>
        <label>4</label>
    </ligand>
</feature>
<evidence type="ECO:0007829" key="11">
    <source>
        <dbReference type="PDB" id="3ARK"/>
    </source>
</evidence>
<feature type="disulfide bond" evidence="4 5">
    <location>
        <begin position="143"/>
        <end position="148"/>
    </location>
</feature>
<dbReference type="PDB" id="3A5B">
    <property type="method" value="X-ray"/>
    <property type="resolution" value="1.81 A"/>
    <property type="chains" value="A=1-152"/>
</dbReference>
<evidence type="ECO:0007829" key="7">
    <source>
        <dbReference type="PDB" id="3A5B"/>
    </source>
</evidence>
<feature type="binding site" evidence="4">
    <location>
        <position position="101"/>
    </location>
    <ligand>
        <name>heme b</name>
        <dbReference type="ChEBI" id="CHEBI:60344"/>
        <label>5</label>
    </ligand>
</feature>
<dbReference type="GO" id="GO:0005344">
    <property type="term" value="F:oxygen carrier activity"/>
    <property type="evidence" value="ECO:0007669"/>
    <property type="project" value="UniProtKB-KW"/>
</dbReference>
<accession>Q7M422</accession>
<keyword evidence="1" id="KW-0813">Transport</keyword>
<dbReference type="GO" id="GO:0046872">
    <property type="term" value="F:metal ion binding"/>
    <property type="evidence" value="ECO:0007669"/>
    <property type="project" value="UniProtKB-KW"/>
</dbReference>
<dbReference type="PDB" id="3ARL">
    <property type="method" value="X-ray"/>
    <property type="resolution" value="1.81 A"/>
    <property type="chains" value="A=1-152"/>
</dbReference>
<reference evidence="10 11" key="3">
    <citation type="journal article" date="2011" name="Acta Crystallogr. D">
        <title>Involvement of the distal Arg residue in Cl binding of midge larval haemoglobin.</title>
        <authorList>
            <person name="Kuwada T."/>
            <person name="Hasegawa T."/>
            <person name="Takagi T."/>
            <person name="Sakae T."/>
            <person name="Sato I."/>
            <person name="Shishikura F."/>
        </authorList>
    </citation>
    <scope>X-RAY CRYSTALLOGRAPHY (1.81 ANGSTROMS) IN COMPLEX WITH HEME B</scope>
    <scope>DISULFIDE BONDS</scope>
</reference>
<feature type="binding site" evidence="10 11">
    <location>
        <position position="98"/>
    </location>
    <ligand>
        <name>heme b</name>
        <dbReference type="ChEBI" id="CHEBI:60344"/>
        <label>2</label>
        <note>axial binding residue</note>
    </ligand>
    <ligandPart>
        <name>Fe</name>
        <dbReference type="ChEBI" id="CHEBI:18248"/>
    </ligandPart>
</feature>
<dbReference type="GO" id="GO:0019825">
    <property type="term" value="F:oxygen binding"/>
    <property type="evidence" value="ECO:0007669"/>
    <property type="project" value="InterPro"/>
</dbReference>
<evidence type="ECO:0000313" key="3">
    <source>
        <dbReference type="PIR" id="S33783"/>
    </source>
</evidence>
<dbReference type="PDB" id="3A5A">
    <property type="method" value="X-ray"/>
    <property type="resolution" value="1.83 A"/>
    <property type="chains" value="A=1-152"/>
</dbReference>
<evidence type="ECO:0000259" key="2">
    <source>
        <dbReference type="PROSITE" id="PS01033"/>
    </source>
</evidence>
<dbReference type="PDBsum" id="3ARJ"/>
<feature type="binding site" evidence="4">
    <location>
        <position position="98"/>
    </location>
    <ligand>
        <name>heme b</name>
        <dbReference type="ChEBI" id="CHEBI:60344"/>
        <label>5</label>
        <note>axial binding residue</note>
    </ligand>
    <ligandPart>
        <name>Fe</name>
        <dbReference type="ChEBI" id="CHEBI:18248"/>
    </ligandPart>
</feature>
<dbReference type="PDBsum" id="3ARK"/>
<dbReference type="PDB" id="1X3K">
    <property type="method" value="X-ray"/>
    <property type="resolution" value="1.64 A"/>
    <property type="chains" value="A=1-152"/>
</dbReference>
<feature type="domain" description="Globin" evidence="2">
    <location>
        <begin position="4"/>
        <end position="152"/>
    </location>
</feature>
<feature type="binding site" evidence="5">
    <location>
        <position position="98"/>
    </location>
    <ligand>
        <name>heme b</name>
        <dbReference type="ChEBI" id="CHEBI:60344"/>
        <label>6</label>
        <note>axial binding residue</note>
    </ligand>
    <ligandPart>
        <name>Fe</name>
        <dbReference type="ChEBI" id="CHEBI:18248"/>
    </ligandPart>
</feature>
<dbReference type="GO" id="GO:0020037">
    <property type="term" value="F:heme binding"/>
    <property type="evidence" value="ECO:0007669"/>
    <property type="project" value="InterPro"/>
</dbReference>
<dbReference type="PDB" id="3ARJ">
    <property type="method" value="X-ray"/>
    <property type="resolution" value="1.81 A"/>
    <property type="chains" value="A=1-152"/>
</dbReference>
<dbReference type="PDBsum" id="3A5G"/>
<dbReference type="PIR" id="S33783">
    <property type="entry name" value="S33783"/>
</dbReference>
<dbReference type="PDB" id="3A5G">
    <property type="method" value="X-ray"/>
    <property type="resolution" value="1.81 A"/>
    <property type="chains" value="A=1-152"/>
</dbReference>
<dbReference type="PDB" id="3ARK">
    <property type="method" value="X-ray"/>
    <property type="resolution" value="1.81 A"/>
    <property type="chains" value="A=1-152"/>
</dbReference>
<dbReference type="SMR" id="Q7M422"/>
<dbReference type="InterPro" id="IPR009050">
    <property type="entry name" value="Globin-like_sf"/>
</dbReference>
<evidence type="ECO:0007829" key="5">
    <source>
        <dbReference type="PDB" id="2ZWJ"/>
    </source>
</evidence>
<dbReference type="InterPro" id="IPR012292">
    <property type="entry name" value="Globin/Proto"/>
</dbReference>
<feature type="binding site" evidence="6">
    <location>
        <position position="98"/>
    </location>
    <ligand>
        <name>heme b</name>
        <dbReference type="ChEBI" id="CHEBI:60344"/>
        <label>1</label>
        <note>axial binding residue</note>
    </ligand>
    <ligandPart>
        <name>Fe</name>
        <dbReference type="ChEBI" id="CHEBI:18248"/>
    </ligandPart>
</feature>
<evidence type="ECO:0007829" key="4">
    <source>
        <dbReference type="PDB" id="1X3K"/>
    </source>
</evidence>
<dbReference type="SUPFAM" id="SSF46458">
    <property type="entry name" value="Globin-like"/>
    <property type="match status" value="1"/>
</dbReference>
<reference evidence="5 6" key="2">
    <citation type="journal article" date="2010" name="Acta Crystallogr. D">
        <title>pH-dependent structural changes in haemoglobin component V from the midge larva Propsilocerus akamusi (Orthocladiinae, Diptera).</title>
        <authorList>
            <person name="Kuwada T."/>
            <person name="Hasegawa T."/>
            <person name="Takagi T."/>
            <person name="Sato I."/>
            <person name="Shishikura F."/>
        </authorList>
    </citation>
    <scope>X-RAY CRYSTALLOGRAPHY (1.80 ANGSTROMS) IN COMPLEX WITH HEME B</scope>
    <scope>DISULFIDE BONDS</scope>
</reference>
<dbReference type="AlphaFoldDB" id="Q7M422"/>
<evidence type="ECO:0000256" key="1">
    <source>
        <dbReference type="RuleBase" id="RU000356"/>
    </source>
</evidence>
<reference evidence="4" key="1">
    <citation type="journal article" date="2007" name="Gene">
        <title>Crystal structures of two hemoglobin components from the midge larva Propsilocerus akamusi (Orthocladiinae, Diptera).</title>
        <authorList>
            <person name="Kuwada T."/>
            <person name="Hasegawa T."/>
            <person name="Sato S."/>
            <person name="Sato I."/>
            <person name="Ishikawa K."/>
            <person name="Takagi T."/>
            <person name="Shishikura F."/>
        </authorList>
    </citation>
    <scope>X-RAY CRYSTALLOGRAPHY (1.64 ANGSTROMS) IN COMPLEX WITH HEME B</scope>
    <scope>DISULFIDE BONDS</scope>
</reference>
<dbReference type="PDBsum" id="1X3K"/>
<dbReference type="EvolutionaryTrace" id="Q7M422"/>
<evidence type="ECO:0007829" key="10">
    <source>
        <dbReference type="PDB" id="3ARJ"/>
    </source>
</evidence>
<dbReference type="PDBsum" id="3ARL"/>
<feature type="binding site" evidence="6">
    <location>
        <position position="101"/>
    </location>
    <ligand>
        <name>heme b</name>
        <dbReference type="ChEBI" id="CHEBI:60344"/>
        <label>1</label>
    </ligand>
</feature>
<dbReference type="PDBsum" id="3A9M"/>
<feature type="binding site" evidence="6">
    <location>
        <position position="48"/>
    </location>
    <ligand>
        <name>heme b</name>
        <dbReference type="ChEBI" id="CHEBI:60344"/>
        <label>1</label>
    </ligand>
</feature>
<feature type="binding site" evidence="10 11">
    <location>
        <position position="69"/>
    </location>
    <ligand>
        <name>heme b</name>
        <dbReference type="ChEBI" id="CHEBI:60344"/>
        <label>2</label>
    </ligand>
</feature>
<protein>
    <submittedName>
        <fullName evidence="3">Hemoglobin V</fullName>
    </submittedName>
</protein>
<name>Q7M422_9DIPT</name>
<dbReference type="PDBsum" id="3A5B"/>
<keyword evidence="1 4" id="KW-0349">Heme</keyword>